<dbReference type="InterPro" id="IPR039422">
    <property type="entry name" value="MarR/SlyA-like"/>
</dbReference>
<name>A0A3B0U1K0_9ZZZZ</name>
<accession>A0A3B0U1K0</accession>
<sequence>MGASKNQTKTGPGSTYKLDEQVGFIFRRATQRHLGIFASQIPELTPTQFAAIAKLHELGPVSQNELGRRTAMDAATIKGVIDRLRKRDLVTTRRDEDDQRRIFVELNQAGRDMFANSVAAAHRITAKTLAPLSPGEQDSFLKLLKKII</sequence>
<organism evidence="2">
    <name type="scientific">hydrothermal vent metagenome</name>
    <dbReference type="NCBI Taxonomy" id="652676"/>
    <lineage>
        <taxon>unclassified sequences</taxon>
        <taxon>metagenomes</taxon>
        <taxon>ecological metagenomes</taxon>
    </lineage>
</organism>
<dbReference type="InterPro" id="IPR036388">
    <property type="entry name" value="WH-like_DNA-bd_sf"/>
</dbReference>
<dbReference type="SUPFAM" id="SSF46785">
    <property type="entry name" value="Winged helix' DNA-binding domain"/>
    <property type="match status" value="1"/>
</dbReference>
<evidence type="ECO:0000313" key="2">
    <source>
        <dbReference type="EMBL" id="VAW18299.1"/>
    </source>
</evidence>
<dbReference type="Gene3D" id="1.10.10.10">
    <property type="entry name" value="Winged helix-like DNA-binding domain superfamily/Winged helix DNA-binding domain"/>
    <property type="match status" value="1"/>
</dbReference>
<dbReference type="InterPro" id="IPR036390">
    <property type="entry name" value="WH_DNA-bd_sf"/>
</dbReference>
<dbReference type="PRINTS" id="PR00598">
    <property type="entry name" value="HTHMARR"/>
</dbReference>
<dbReference type="InterPro" id="IPR000835">
    <property type="entry name" value="HTH_MarR-typ"/>
</dbReference>
<proteinExistence type="predicted"/>
<reference evidence="2" key="1">
    <citation type="submission" date="2018-06" db="EMBL/GenBank/DDBJ databases">
        <authorList>
            <person name="Zhirakovskaya E."/>
        </authorList>
    </citation>
    <scope>NUCLEOTIDE SEQUENCE</scope>
</reference>
<feature type="domain" description="HTH marR-type" evidence="1">
    <location>
        <begin position="19"/>
        <end position="148"/>
    </location>
</feature>
<dbReference type="PROSITE" id="PS50995">
    <property type="entry name" value="HTH_MARR_2"/>
    <property type="match status" value="1"/>
</dbReference>
<gene>
    <name evidence="2" type="ORF">MNBD_ALPHA09-2013</name>
</gene>
<dbReference type="GO" id="GO:0003700">
    <property type="term" value="F:DNA-binding transcription factor activity"/>
    <property type="evidence" value="ECO:0007669"/>
    <property type="project" value="InterPro"/>
</dbReference>
<dbReference type="AlphaFoldDB" id="A0A3B0U1K0"/>
<protein>
    <submittedName>
        <fullName evidence="2">Transcriptional regulator, MarR family</fullName>
    </submittedName>
</protein>
<evidence type="ECO:0000259" key="1">
    <source>
        <dbReference type="PROSITE" id="PS50995"/>
    </source>
</evidence>
<dbReference type="EMBL" id="UOEM01000113">
    <property type="protein sequence ID" value="VAW18299.1"/>
    <property type="molecule type" value="Genomic_DNA"/>
</dbReference>
<dbReference type="GO" id="GO:0006950">
    <property type="term" value="P:response to stress"/>
    <property type="evidence" value="ECO:0007669"/>
    <property type="project" value="TreeGrafter"/>
</dbReference>
<dbReference type="SMART" id="SM00347">
    <property type="entry name" value="HTH_MARR"/>
    <property type="match status" value="1"/>
</dbReference>
<dbReference type="PANTHER" id="PTHR33164">
    <property type="entry name" value="TRANSCRIPTIONAL REGULATOR, MARR FAMILY"/>
    <property type="match status" value="1"/>
</dbReference>
<dbReference type="Pfam" id="PF01047">
    <property type="entry name" value="MarR"/>
    <property type="match status" value="1"/>
</dbReference>
<dbReference type="PANTHER" id="PTHR33164:SF95">
    <property type="entry name" value="TRANSCRIPTIONAL REGULATOR"/>
    <property type="match status" value="1"/>
</dbReference>